<evidence type="ECO:0000256" key="4">
    <source>
        <dbReference type="SAM" id="SignalP"/>
    </source>
</evidence>
<dbReference type="Pfam" id="PF03938">
    <property type="entry name" value="OmpH"/>
    <property type="match status" value="1"/>
</dbReference>
<proteinExistence type="inferred from homology"/>
<dbReference type="PANTHER" id="PTHR35089:SF1">
    <property type="entry name" value="CHAPERONE PROTEIN SKP"/>
    <property type="match status" value="1"/>
</dbReference>
<feature type="region of interest" description="Disordered" evidence="3">
    <location>
        <begin position="163"/>
        <end position="206"/>
    </location>
</feature>
<dbReference type="GO" id="GO:0005829">
    <property type="term" value="C:cytosol"/>
    <property type="evidence" value="ECO:0007669"/>
    <property type="project" value="TreeGrafter"/>
</dbReference>
<gene>
    <name evidence="5" type="ORF">SP90_14385</name>
</gene>
<dbReference type="PANTHER" id="PTHR35089">
    <property type="entry name" value="CHAPERONE PROTEIN SKP"/>
    <property type="match status" value="1"/>
</dbReference>
<reference evidence="5 6" key="1">
    <citation type="submission" date="2015-01" db="EMBL/GenBank/DDBJ databases">
        <title>Desulfovibrio sp. JC271 draft genome sequence.</title>
        <authorList>
            <person name="Shivani Y."/>
            <person name="Subhash Y."/>
            <person name="Sasikala C."/>
            <person name="Ramana C.V."/>
        </authorList>
    </citation>
    <scope>NUCLEOTIDE SEQUENCE [LARGE SCALE GENOMIC DNA]</scope>
    <source>
        <strain evidence="5 6">JC271</strain>
    </source>
</reference>
<dbReference type="Proteomes" id="UP000091979">
    <property type="component" value="Unassembled WGS sequence"/>
</dbReference>
<keyword evidence="6" id="KW-1185">Reference proteome</keyword>
<dbReference type="STRING" id="1560234.SP90_14385"/>
<comment type="caution">
    <text evidence="5">The sequence shown here is derived from an EMBL/GenBank/DDBJ whole genome shotgun (WGS) entry which is preliminary data.</text>
</comment>
<sequence length="206" mass="22116">MKKIILLCAAVMCVALIGCTQDTTTGSSDADGSPKIAVVDPAKVFQDSKPGKDGMAYLEKVSAEVQKEFQDLQQKAAQGKGQSPESVNDIQAKVAKIQERVTAEQQMVVNKLNELFQKVLEKYRNEKGVAVVIPAEQALSYDASADATADIVAMMDKEDVTFETPMPALEKENPGAVKQGETKADDAKKDAAKPEAAPEKKSDAKQ</sequence>
<dbReference type="SUPFAM" id="SSF111384">
    <property type="entry name" value="OmpH-like"/>
    <property type="match status" value="1"/>
</dbReference>
<evidence type="ECO:0000256" key="2">
    <source>
        <dbReference type="ARBA" id="ARBA00022729"/>
    </source>
</evidence>
<dbReference type="SMART" id="SM00935">
    <property type="entry name" value="OmpH"/>
    <property type="match status" value="1"/>
</dbReference>
<feature type="compositionally biased region" description="Basic and acidic residues" evidence="3">
    <location>
        <begin position="180"/>
        <end position="206"/>
    </location>
</feature>
<dbReference type="GO" id="GO:0051082">
    <property type="term" value="F:unfolded protein binding"/>
    <property type="evidence" value="ECO:0007669"/>
    <property type="project" value="InterPro"/>
</dbReference>
<dbReference type="AlphaFoldDB" id="A0A1B7X9W6"/>
<accession>A0A1B7X9W6</accession>
<feature type="chain" id="PRO_5008600454" description="Molecular chaperone Skp" evidence="4">
    <location>
        <begin position="21"/>
        <end position="206"/>
    </location>
</feature>
<evidence type="ECO:0000256" key="1">
    <source>
        <dbReference type="ARBA" id="ARBA00009091"/>
    </source>
</evidence>
<evidence type="ECO:0000256" key="3">
    <source>
        <dbReference type="SAM" id="MobiDB-lite"/>
    </source>
</evidence>
<keyword evidence="2 4" id="KW-0732">Signal</keyword>
<dbReference type="InterPro" id="IPR024930">
    <property type="entry name" value="Skp_dom_sf"/>
</dbReference>
<dbReference type="RefSeq" id="WP_066857782.1">
    <property type="nucleotide sequence ID" value="NZ_JXMS01000031.1"/>
</dbReference>
<protein>
    <recommendedName>
        <fullName evidence="7">Molecular chaperone Skp</fullName>
    </recommendedName>
</protein>
<dbReference type="Gene3D" id="3.30.910.20">
    <property type="entry name" value="Skp domain"/>
    <property type="match status" value="1"/>
</dbReference>
<dbReference type="PROSITE" id="PS51257">
    <property type="entry name" value="PROKAR_LIPOPROTEIN"/>
    <property type="match status" value="1"/>
</dbReference>
<organism evidence="5 6">
    <name type="scientific">Halodesulfovibrio spirochaetisodalis</name>
    <dbReference type="NCBI Taxonomy" id="1560234"/>
    <lineage>
        <taxon>Bacteria</taxon>
        <taxon>Pseudomonadati</taxon>
        <taxon>Thermodesulfobacteriota</taxon>
        <taxon>Desulfovibrionia</taxon>
        <taxon>Desulfovibrionales</taxon>
        <taxon>Desulfovibrionaceae</taxon>
        <taxon>Halodesulfovibrio</taxon>
    </lineage>
</organism>
<evidence type="ECO:0000313" key="6">
    <source>
        <dbReference type="Proteomes" id="UP000091979"/>
    </source>
</evidence>
<evidence type="ECO:0000313" key="5">
    <source>
        <dbReference type="EMBL" id="OBQ46080.1"/>
    </source>
</evidence>
<evidence type="ECO:0008006" key="7">
    <source>
        <dbReference type="Google" id="ProtNLM"/>
    </source>
</evidence>
<name>A0A1B7X9W6_9BACT</name>
<comment type="similarity">
    <text evidence="1">Belongs to the Skp family.</text>
</comment>
<feature type="signal peptide" evidence="4">
    <location>
        <begin position="1"/>
        <end position="20"/>
    </location>
</feature>
<dbReference type="PATRIC" id="fig|1560234.3.peg.2160"/>
<dbReference type="EMBL" id="JXMS01000031">
    <property type="protein sequence ID" value="OBQ46080.1"/>
    <property type="molecule type" value="Genomic_DNA"/>
</dbReference>
<dbReference type="InterPro" id="IPR005632">
    <property type="entry name" value="Chaperone_Skp"/>
</dbReference>
<dbReference type="GO" id="GO:0050821">
    <property type="term" value="P:protein stabilization"/>
    <property type="evidence" value="ECO:0007669"/>
    <property type="project" value="TreeGrafter"/>
</dbReference>